<keyword evidence="3" id="KW-1185">Reference proteome</keyword>
<dbReference type="EMBL" id="BAAAKK010000006">
    <property type="protein sequence ID" value="GAA1426330.1"/>
    <property type="molecule type" value="Genomic_DNA"/>
</dbReference>
<dbReference type="RefSeq" id="WP_343921371.1">
    <property type="nucleotide sequence ID" value="NZ_BAAAKK010000006.1"/>
</dbReference>
<feature type="chain" id="PRO_5045114800" description="ScyD/ScyE family protein" evidence="1">
    <location>
        <begin position="32"/>
        <end position="390"/>
    </location>
</feature>
<evidence type="ECO:0008006" key="4">
    <source>
        <dbReference type="Google" id="ProtNLM"/>
    </source>
</evidence>
<proteinExistence type="predicted"/>
<comment type="caution">
    <text evidence="2">The sequence shown here is derived from an EMBL/GenBank/DDBJ whole genome shotgun (WGS) entry which is preliminary data.</text>
</comment>
<dbReference type="InterPro" id="IPR015943">
    <property type="entry name" value="WD40/YVTN_repeat-like_dom_sf"/>
</dbReference>
<dbReference type="Gene3D" id="2.130.10.10">
    <property type="entry name" value="YVTN repeat-like/Quinoprotein amine dehydrogenase"/>
    <property type="match status" value="1"/>
</dbReference>
<evidence type="ECO:0000313" key="3">
    <source>
        <dbReference type="Proteomes" id="UP001501266"/>
    </source>
</evidence>
<keyword evidence="1" id="KW-0732">Signal</keyword>
<gene>
    <name evidence="2" type="ORF">GCM10009640_27210</name>
</gene>
<accession>A0ABN1Z083</accession>
<sequence length="390" mass="39681">MTRKLRSRAVAATAAAVMGLALIAVTGPPAAAGGGHSGGGHSGGGHSRDVVTVATGLDNPRQLSLSGRSLYVAEAGTADACTAIPGAAPEFQVCGLTGGVTEVRRPDHRRAEQRQVVTGLPTMTFNGEVIGASDVSVRGNSIEVLIGGMAGAATSRSALPAEYADFGTLQSARLRWGPITGADLSLIADVNAFEVANNPDGNVPPDSNAVGFTALGHGRWAITDAGGNALLRVGRGGERAVAVFPNGAPVPNPFGPGEVTPQAVPTDVAVGPDGAYYVSQLTGFPFPTGSSTIWRVTRDGQVSAYATGLTMVTSLEWKGRTLYAVQLDDDNFFDGHVGSLRRITPGAAVHEAVVDGLSAPYGLAIQGRSAYVSVDSISSGGGSVIRVDLR</sequence>
<reference evidence="2 3" key="1">
    <citation type="journal article" date="2019" name="Int. J. Syst. Evol. Microbiol.">
        <title>The Global Catalogue of Microorganisms (GCM) 10K type strain sequencing project: providing services to taxonomists for standard genome sequencing and annotation.</title>
        <authorList>
            <consortium name="The Broad Institute Genomics Platform"/>
            <consortium name="The Broad Institute Genome Sequencing Center for Infectious Disease"/>
            <person name="Wu L."/>
            <person name="Ma J."/>
        </authorList>
    </citation>
    <scope>NUCLEOTIDE SEQUENCE [LARGE SCALE GENOMIC DNA]</scope>
    <source>
        <strain evidence="2 3">JCM 12398</strain>
    </source>
</reference>
<evidence type="ECO:0000256" key="1">
    <source>
        <dbReference type="SAM" id="SignalP"/>
    </source>
</evidence>
<name>A0ABN1Z083_9MICO</name>
<dbReference type="NCBIfam" id="NF033206">
    <property type="entry name" value="ScyE_fam"/>
    <property type="match status" value="1"/>
</dbReference>
<dbReference type="SUPFAM" id="SSF63829">
    <property type="entry name" value="Calcium-dependent phosphotriesterase"/>
    <property type="match status" value="1"/>
</dbReference>
<dbReference type="InterPro" id="IPR048031">
    <property type="entry name" value="ScyD/ScyE-like"/>
</dbReference>
<protein>
    <recommendedName>
        <fullName evidence="4">ScyD/ScyE family protein</fullName>
    </recommendedName>
</protein>
<evidence type="ECO:0000313" key="2">
    <source>
        <dbReference type="EMBL" id="GAA1426330.1"/>
    </source>
</evidence>
<organism evidence="2 3">
    <name type="scientific">Agrococcus citreus</name>
    <dbReference type="NCBI Taxonomy" id="84643"/>
    <lineage>
        <taxon>Bacteria</taxon>
        <taxon>Bacillati</taxon>
        <taxon>Actinomycetota</taxon>
        <taxon>Actinomycetes</taxon>
        <taxon>Micrococcales</taxon>
        <taxon>Microbacteriaceae</taxon>
        <taxon>Agrococcus</taxon>
    </lineage>
</organism>
<feature type="signal peptide" evidence="1">
    <location>
        <begin position="1"/>
        <end position="31"/>
    </location>
</feature>
<dbReference type="Proteomes" id="UP001501266">
    <property type="component" value="Unassembled WGS sequence"/>
</dbReference>